<name>A0A922L8V0_DERFA</name>
<protein>
    <submittedName>
        <fullName evidence="1">Uncharacterized protein</fullName>
    </submittedName>
</protein>
<comment type="caution">
    <text evidence="1">The sequence shown here is derived from an EMBL/GenBank/DDBJ whole genome shotgun (WGS) entry which is preliminary data.</text>
</comment>
<evidence type="ECO:0000313" key="2">
    <source>
        <dbReference type="Proteomes" id="UP000790347"/>
    </source>
</evidence>
<dbReference type="EMBL" id="ASGP02000001">
    <property type="protein sequence ID" value="KAH9526568.1"/>
    <property type="molecule type" value="Genomic_DNA"/>
</dbReference>
<dbReference type="Proteomes" id="UP000790347">
    <property type="component" value="Unassembled WGS sequence"/>
</dbReference>
<proteinExistence type="predicted"/>
<sequence>MIERPTTTNQPTNALILSSFYLISFHFPLYCSNEFIEASGQFFSSYVEAVSKQYHHQYCAGVLRFCVILQELTDKPAHTTTTTTMAIIIEWNSRSLIVNKNKTTTTFATIGLMDN</sequence>
<gene>
    <name evidence="1" type="ORF">DERF_000643</name>
</gene>
<organism evidence="1 2">
    <name type="scientific">Dermatophagoides farinae</name>
    <name type="common">American house dust mite</name>
    <dbReference type="NCBI Taxonomy" id="6954"/>
    <lineage>
        <taxon>Eukaryota</taxon>
        <taxon>Metazoa</taxon>
        <taxon>Ecdysozoa</taxon>
        <taxon>Arthropoda</taxon>
        <taxon>Chelicerata</taxon>
        <taxon>Arachnida</taxon>
        <taxon>Acari</taxon>
        <taxon>Acariformes</taxon>
        <taxon>Sarcoptiformes</taxon>
        <taxon>Astigmata</taxon>
        <taxon>Psoroptidia</taxon>
        <taxon>Analgoidea</taxon>
        <taxon>Pyroglyphidae</taxon>
        <taxon>Dermatophagoidinae</taxon>
        <taxon>Dermatophagoides</taxon>
    </lineage>
</organism>
<evidence type="ECO:0000313" key="1">
    <source>
        <dbReference type="EMBL" id="KAH9526568.1"/>
    </source>
</evidence>
<reference evidence="1" key="2">
    <citation type="journal article" date="2022" name="Res Sq">
        <title>Comparative Genomics Reveals Insights into the Divergent Evolution of Astigmatic Mites and Household Pest Adaptations.</title>
        <authorList>
            <person name="Xiong Q."/>
            <person name="Wan A.T.-Y."/>
            <person name="Liu X.-Y."/>
            <person name="Fung C.S.-H."/>
            <person name="Xiao X."/>
            <person name="Malainual N."/>
            <person name="Hou J."/>
            <person name="Wang L."/>
            <person name="Wang M."/>
            <person name="Yang K."/>
            <person name="Cui Y."/>
            <person name="Leung E."/>
            <person name="Nong W."/>
            <person name="Shin S.-K."/>
            <person name="Au S."/>
            <person name="Jeong K.Y."/>
            <person name="Chew F.T."/>
            <person name="Hui J."/>
            <person name="Leung T.F."/>
            <person name="Tungtrongchitr A."/>
            <person name="Zhong N."/>
            <person name="Liu Z."/>
            <person name="Tsui S."/>
        </authorList>
    </citation>
    <scope>NUCLEOTIDE SEQUENCE</scope>
    <source>
        <strain evidence="1">Derf</strain>
        <tissue evidence="1">Whole organism</tissue>
    </source>
</reference>
<dbReference type="AlphaFoldDB" id="A0A922L8V0"/>
<accession>A0A922L8V0</accession>
<keyword evidence="2" id="KW-1185">Reference proteome</keyword>
<reference evidence="1" key="1">
    <citation type="submission" date="2013-05" db="EMBL/GenBank/DDBJ databases">
        <authorList>
            <person name="Yim A.K.Y."/>
            <person name="Chan T.F."/>
            <person name="Ji K.M."/>
            <person name="Liu X.Y."/>
            <person name="Zhou J.W."/>
            <person name="Li R.Q."/>
            <person name="Yang K.Y."/>
            <person name="Li J."/>
            <person name="Li M."/>
            <person name="Law P.T.W."/>
            <person name="Wu Y.L."/>
            <person name="Cai Z.L."/>
            <person name="Qin H."/>
            <person name="Bao Y."/>
            <person name="Leung R.K.K."/>
            <person name="Ng P.K.S."/>
            <person name="Zou J."/>
            <person name="Zhong X.J."/>
            <person name="Ran P.X."/>
            <person name="Zhong N.S."/>
            <person name="Liu Z.G."/>
            <person name="Tsui S.K.W."/>
        </authorList>
    </citation>
    <scope>NUCLEOTIDE SEQUENCE</scope>
    <source>
        <strain evidence="1">Derf</strain>
        <tissue evidence="1">Whole organism</tissue>
    </source>
</reference>